<organism evidence="2">
    <name type="scientific">viral metagenome</name>
    <dbReference type="NCBI Taxonomy" id="1070528"/>
    <lineage>
        <taxon>unclassified sequences</taxon>
        <taxon>metagenomes</taxon>
        <taxon>organismal metagenomes</taxon>
    </lineage>
</organism>
<protein>
    <submittedName>
        <fullName evidence="2">Uncharacterized protein</fullName>
    </submittedName>
</protein>
<name>A0A6C0BRT7_9ZZZZ</name>
<dbReference type="EMBL" id="MN739229">
    <property type="protein sequence ID" value="QHS94692.1"/>
    <property type="molecule type" value="Genomic_DNA"/>
</dbReference>
<dbReference type="AlphaFoldDB" id="A0A6C0BRT7"/>
<evidence type="ECO:0000313" key="2">
    <source>
        <dbReference type="EMBL" id="QHS94692.1"/>
    </source>
</evidence>
<proteinExistence type="predicted"/>
<evidence type="ECO:0000256" key="1">
    <source>
        <dbReference type="SAM" id="MobiDB-lite"/>
    </source>
</evidence>
<reference evidence="2" key="1">
    <citation type="journal article" date="2020" name="Nature">
        <title>Giant virus diversity and host interactions through global metagenomics.</title>
        <authorList>
            <person name="Schulz F."/>
            <person name="Roux S."/>
            <person name="Paez-Espino D."/>
            <person name="Jungbluth S."/>
            <person name="Walsh D.A."/>
            <person name="Denef V.J."/>
            <person name="McMahon K.D."/>
            <person name="Konstantinidis K.T."/>
            <person name="Eloe-Fadrosh E.A."/>
            <person name="Kyrpides N.C."/>
            <person name="Woyke T."/>
        </authorList>
    </citation>
    <scope>NUCLEOTIDE SEQUENCE</scope>
    <source>
        <strain evidence="2">GVMAG-M-3300018416-45</strain>
    </source>
</reference>
<sequence length="181" mass="20676">MMQSETNRGTGAGGSNTNVSGLRFEDSTDLSSEFNEIHQGVDSSVIEFNGNGRQYNYTKKAGFLRHMGDKVNKDVKSLHGAKQPDEVYVDHSNGNIFIIEKKNQNTSGSKCECIQTAVSKKRNYSRRIPTYNVVYIYCLSSWFKDNCQAELDDLEEDNIPVFWGNDENYKRDIIEFIINYK</sequence>
<accession>A0A6C0BRT7</accession>
<feature type="region of interest" description="Disordered" evidence="1">
    <location>
        <begin position="1"/>
        <end position="23"/>
    </location>
</feature>
<feature type="compositionally biased region" description="Polar residues" evidence="1">
    <location>
        <begin position="1"/>
        <end position="20"/>
    </location>
</feature>